<name>A0ABR2KVH2_9EUKA</name>
<protein>
    <submittedName>
        <fullName evidence="1">Uncharacterized protein</fullName>
    </submittedName>
</protein>
<evidence type="ECO:0000313" key="1">
    <source>
        <dbReference type="EMBL" id="KAK8895118.1"/>
    </source>
</evidence>
<keyword evidence="2" id="KW-1185">Reference proteome</keyword>
<dbReference type="EMBL" id="JAPFFF010000003">
    <property type="protein sequence ID" value="KAK8895118.1"/>
    <property type="molecule type" value="Genomic_DNA"/>
</dbReference>
<reference evidence="1 2" key="1">
    <citation type="submission" date="2024-04" db="EMBL/GenBank/DDBJ databases">
        <title>Tritrichomonas musculus Genome.</title>
        <authorList>
            <person name="Alves-Ferreira E."/>
            <person name="Grigg M."/>
            <person name="Lorenzi H."/>
            <person name="Galac M."/>
        </authorList>
    </citation>
    <scope>NUCLEOTIDE SEQUENCE [LARGE SCALE GENOMIC DNA]</scope>
    <source>
        <strain evidence="1 2">EAF2021</strain>
    </source>
</reference>
<sequence>MEDKHFIHENGNVKLKEALEASDEPLQLIESLQACDHFDFEPFAPLFQLGEISNFGVSDLLGKFILEQKNQLIDKIKAMSPYEVNCLFRTLQPYTMIPAFHDVIKYVIDRSRKIPDWFIIPEDLKVEMTPADRLRMFKDRPADFEEWLPTVFEEALCDFEDGDNFSYLNLFKTIARYCFQHIELHEIAVRYCEEKYFADYHPMYSVTRFRLALFNSPLAKIDPARPLSILVLKAIKDKDHADFHLMIKAAEICPKIAQIIFSVPNFMIQFRMISYTLGFGVNRDLKKIWTPHLNSGNEAACEYMKENPFFARVIAVNAAQGVIINQKLFETLEFCQPQVDVNYIFCRLKYDPKYEFLLQKWASLNSACFIDYITSCLSRGAQIPPFETIPELSIQQQEIYEYIKSTQNQDN</sequence>
<proteinExistence type="predicted"/>
<organism evidence="1 2">
    <name type="scientific">Tritrichomonas musculus</name>
    <dbReference type="NCBI Taxonomy" id="1915356"/>
    <lineage>
        <taxon>Eukaryota</taxon>
        <taxon>Metamonada</taxon>
        <taxon>Parabasalia</taxon>
        <taxon>Tritrichomonadida</taxon>
        <taxon>Tritrichomonadidae</taxon>
        <taxon>Tritrichomonas</taxon>
    </lineage>
</organism>
<evidence type="ECO:0000313" key="2">
    <source>
        <dbReference type="Proteomes" id="UP001470230"/>
    </source>
</evidence>
<comment type="caution">
    <text evidence="1">The sequence shown here is derived from an EMBL/GenBank/DDBJ whole genome shotgun (WGS) entry which is preliminary data.</text>
</comment>
<dbReference type="Proteomes" id="UP001470230">
    <property type="component" value="Unassembled WGS sequence"/>
</dbReference>
<gene>
    <name evidence="1" type="ORF">M9Y10_023560</name>
</gene>
<accession>A0ABR2KVH2</accession>